<dbReference type="OrthoDB" id="448954at2759"/>
<comment type="similarity">
    <text evidence="2">Belongs to the OS-9 family.</text>
</comment>
<feature type="region of interest" description="Disordered" evidence="13">
    <location>
        <begin position="449"/>
        <end position="543"/>
    </location>
</feature>
<dbReference type="CDD" id="cd00109">
    <property type="entry name" value="Kunitz-type"/>
    <property type="match status" value="1"/>
</dbReference>
<comment type="subcellular location">
    <subcellularLocation>
        <location evidence="1">Endoplasmic reticulum lumen</location>
    </subcellularLocation>
</comment>
<evidence type="ECO:0000256" key="6">
    <source>
        <dbReference type="ARBA" id="ARBA00022824"/>
    </source>
</evidence>
<dbReference type="InterPro" id="IPR002223">
    <property type="entry name" value="Kunitz_BPTI"/>
</dbReference>
<feature type="compositionally biased region" description="Basic and acidic residues" evidence="13">
    <location>
        <begin position="673"/>
        <end position="684"/>
    </location>
</feature>
<evidence type="ECO:0000256" key="11">
    <source>
        <dbReference type="ARBA" id="ARBA00069647"/>
    </source>
</evidence>
<dbReference type="SMART" id="SM00131">
    <property type="entry name" value="KU"/>
    <property type="match status" value="1"/>
</dbReference>
<evidence type="ECO:0000256" key="8">
    <source>
        <dbReference type="ARBA" id="ARBA00023180"/>
    </source>
</evidence>
<dbReference type="FunFam" id="4.10.410.10:FF:000021">
    <property type="entry name" value="Serine protease inhibitor, putative"/>
    <property type="match status" value="1"/>
</dbReference>
<feature type="coiled-coil region" evidence="12">
    <location>
        <begin position="252"/>
        <end position="301"/>
    </location>
</feature>
<evidence type="ECO:0000313" key="15">
    <source>
        <dbReference type="Proteomes" id="UP000749559"/>
    </source>
</evidence>
<keyword evidence="4" id="KW-0732">Signal</keyword>
<dbReference type="Pfam" id="PF00014">
    <property type="entry name" value="Kunitz_BPTI"/>
    <property type="match status" value="1"/>
</dbReference>
<keyword evidence="3" id="KW-0646">Protease inhibitor</keyword>
<name>A0A8J1UVD3_OWEFU</name>
<comment type="caution">
    <text evidence="14">The sequence shown here is derived from an EMBL/GenBank/DDBJ whole genome shotgun (WGS) entry which is preliminary data.</text>
</comment>
<comment type="subunit">
    <text evidence="10">Component of the HRD1 complex, which comprises at least SYNV1/HRD1, DERL1/2, FAM8A1, HERPUD1/HERP, OS9, SEL1L and UBE2J1. FAM8A1 is stabilized by interaction with SYNV1, which prevents its proteasomal degradation. OS9 and UBE2J1 recruitment to the complex may be mediated by SEL1L. Through this complex, may interact with ERLEC1 and HSPA5. Interacts (via C-terminus) with CPNE6 (via second C2 domain); this interaction occurs in a calcium-dependent manner in vitro. Interacts with CREB3.</text>
</comment>
<dbReference type="PROSITE" id="PS51914">
    <property type="entry name" value="MRH"/>
    <property type="match status" value="1"/>
</dbReference>
<dbReference type="InterPro" id="IPR045149">
    <property type="entry name" value="OS-9-like"/>
</dbReference>
<keyword evidence="15" id="KW-1185">Reference proteome</keyword>
<evidence type="ECO:0000256" key="13">
    <source>
        <dbReference type="SAM" id="MobiDB-lite"/>
    </source>
</evidence>
<evidence type="ECO:0000256" key="3">
    <source>
        <dbReference type="ARBA" id="ARBA00022690"/>
    </source>
</evidence>
<organism evidence="14 15">
    <name type="scientific">Owenia fusiformis</name>
    <name type="common">Polychaete worm</name>
    <dbReference type="NCBI Taxonomy" id="6347"/>
    <lineage>
        <taxon>Eukaryota</taxon>
        <taxon>Metazoa</taxon>
        <taxon>Spiralia</taxon>
        <taxon>Lophotrochozoa</taxon>
        <taxon>Annelida</taxon>
        <taxon>Polychaeta</taxon>
        <taxon>Sedentaria</taxon>
        <taxon>Canalipalpata</taxon>
        <taxon>Sabellida</taxon>
        <taxon>Oweniida</taxon>
        <taxon>Oweniidae</taxon>
        <taxon>Owenia</taxon>
    </lineage>
</organism>
<dbReference type="Gene3D" id="4.10.410.10">
    <property type="entry name" value="Pancreatic trypsin inhibitor Kunitz domain"/>
    <property type="match status" value="1"/>
</dbReference>
<sequence>LFTDSASGMEEKTKKVLLFLVFLHVAWGFLDFEELENVHYGISILNEPKLLNEEVDGSVFLASMYGQPYQCIYRDLVSEEKKEKTEEAEALEIGIPELLRPMEGSPCLVFTKGWWTYEFCYRKHIRQYHMEDGKPKGNIMYLGYYESDFEWDSNISDDGTQARSKRRNKLNKYHSQQYVNGSKCDLTSKPREVEVRFICNAGEGDYILRVDEPETCIYTITVSTTKICHHPYLKPPPTNKPVPIECNPVLNKQQFAVYLQEKEEERVRLEEEMKRLEEEKIRKAEEAMQKLKDEKLLAGRLPTECSLPKDSGPCRALFRRWYYDSEISQCQPFIYGGCKGNGNNFETQQLCREKCDIKQQMASNKNSPLDESLNFESFGEFGRSKEFSSTVDALTKAFTEGLRSSVKDMIGDVEGFDQDLLEPDVQIEDVKMVGDPKDIDKVIKEALETAKNQQKSTPGSQKTKVPKGPVESENVKNTPQSGTVLDDVENEAIDGDTSLDAEDEEDEDDDEFLDDFDGDEYEDDDEYYEEDGEDNGYVGEYENDDSIIDEFEEDYNKIADNKEKRVAIGAQKAKIKDAMTAKFGDIIKEAEAEEGVEANEETKGHAYTQLAKTLTKLLDRLEKAEKDIQNVDEHIKGVKENDLEKPVQSTTNLEADKSNTAAVRDSSTSVAKPPDKTSTNDEENIKIRVTRLKAGESMEDINKKASLKIPDEQKEELENTVKEELEKAGLDTGGRPIEIKIIATGYMGEDDENVHTLSGDETKAFNKMLVAFIGAGGQEAHKEQKRQDKMEENYSYVFGKNKKSQSSQSATQPKIYGGA</sequence>
<dbReference type="SUPFAM" id="SSF57362">
    <property type="entry name" value="BPTI-like"/>
    <property type="match status" value="1"/>
</dbReference>
<dbReference type="InterPro" id="IPR044865">
    <property type="entry name" value="MRH_dom"/>
</dbReference>
<evidence type="ECO:0000256" key="2">
    <source>
        <dbReference type="ARBA" id="ARBA00009918"/>
    </source>
</evidence>
<evidence type="ECO:0000256" key="9">
    <source>
        <dbReference type="ARBA" id="ARBA00053710"/>
    </source>
</evidence>
<dbReference type="FunFam" id="2.70.130.10:FF:000002">
    <property type="entry name" value="protein OS-9 isoform X1"/>
    <property type="match status" value="1"/>
</dbReference>
<dbReference type="PANTHER" id="PTHR15414">
    <property type="entry name" value="OS-9-RELATED"/>
    <property type="match status" value="1"/>
</dbReference>
<comment type="function">
    <text evidence="9">Lectin component of the HRD1 complex, which functions in endoplasmic reticulum (ER) quality control and ER-associated degradation (ERAD). Specifically recognizes and binds improperly folded glycoproteins as well as hyperglycosylated proteins, retain them in the ER, and transfers them to the ubiquitination machinery and promote their degradation. Possible targets include TRPV4 as well as hyperglycosylated HSP90B1.</text>
</comment>
<dbReference type="EMBL" id="CAIIXF020000001">
    <property type="protein sequence ID" value="CAH1772845.1"/>
    <property type="molecule type" value="Genomic_DNA"/>
</dbReference>
<reference evidence="14" key="1">
    <citation type="submission" date="2022-03" db="EMBL/GenBank/DDBJ databases">
        <authorList>
            <person name="Martin C."/>
        </authorList>
    </citation>
    <scope>NUCLEOTIDE SEQUENCE</scope>
</reference>
<keyword evidence="7" id="KW-1015">Disulfide bond</keyword>
<keyword evidence="12" id="KW-0175">Coiled coil</keyword>
<dbReference type="GO" id="GO:0030246">
    <property type="term" value="F:carbohydrate binding"/>
    <property type="evidence" value="ECO:0007669"/>
    <property type="project" value="UniProtKB-KW"/>
</dbReference>
<dbReference type="GO" id="GO:0030970">
    <property type="term" value="P:retrograde protein transport, ER to cytosol"/>
    <property type="evidence" value="ECO:0007669"/>
    <property type="project" value="TreeGrafter"/>
</dbReference>
<dbReference type="GO" id="GO:0030968">
    <property type="term" value="P:endoplasmic reticulum unfolded protein response"/>
    <property type="evidence" value="ECO:0007669"/>
    <property type="project" value="InterPro"/>
</dbReference>
<feature type="region of interest" description="Disordered" evidence="13">
    <location>
        <begin position="639"/>
        <end position="684"/>
    </location>
</feature>
<keyword evidence="6" id="KW-0256">Endoplasmic reticulum</keyword>
<dbReference type="InterPro" id="IPR012913">
    <property type="entry name" value="OS9-like_dom"/>
</dbReference>
<evidence type="ECO:0000256" key="12">
    <source>
        <dbReference type="SAM" id="Coils"/>
    </source>
</evidence>
<protein>
    <recommendedName>
        <fullName evidence="11">Protein OS-9</fullName>
    </recommendedName>
</protein>
<dbReference type="SUPFAM" id="SSF50911">
    <property type="entry name" value="Mannose 6-phosphate receptor domain"/>
    <property type="match status" value="1"/>
</dbReference>
<dbReference type="PROSITE" id="PS00280">
    <property type="entry name" value="BPTI_KUNITZ_1"/>
    <property type="match status" value="1"/>
</dbReference>
<feature type="compositionally biased region" description="Polar residues" evidence="13">
    <location>
        <begin position="647"/>
        <end position="670"/>
    </location>
</feature>
<feature type="compositionally biased region" description="Acidic residues" evidence="13">
    <location>
        <begin position="486"/>
        <end position="534"/>
    </location>
</feature>
<dbReference type="GO" id="GO:0004867">
    <property type="term" value="F:serine-type endopeptidase inhibitor activity"/>
    <property type="evidence" value="ECO:0007669"/>
    <property type="project" value="InterPro"/>
</dbReference>
<evidence type="ECO:0000256" key="10">
    <source>
        <dbReference type="ARBA" id="ARBA00066177"/>
    </source>
</evidence>
<keyword evidence="8" id="KW-0325">Glycoprotein</keyword>
<dbReference type="AlphaFoldDB" id="A0A8J1UVD3"/>
<dbReference type="InterPro" id="IPR009011">
    <property type="entry name" value="Man6P_isomerase_rcpt-bd_dom_sf"/>
</dbReference>
<evidence type="ECO:0000256" key="4">
    <source>
        <dbReference type="ARBA" id="ARBA00022729"/>
    </source>
</evidence>
<dbReference type="Proteomes" id="UP000749559">
    <property type="component" value="Unassembled WGS sequence"/>
</dbReference>
<feature type="compositionally biased region" description="Polar residues" evidence="13">
    <location>
        <begin position="450"/>
        <end position="463"/>
    </location>
</feature>
<dbReference type="GO" id="GO:0005788">
    <property type="term" value="C:endoplasmic reticulum lumen"/>
    <property type="evidence" value="ECO:0007669"/>
    <property type="project" value="UniProtKB-SubCell"/>
</dbReference>
<dbReference type="InterPro" id="IPR020901">
    <property type="entry name" value="Prtase_inh_Kunz-CS"/>
</dbReference>
<feature type="non-terminal residue" evidence="14">
    <location>
        <position position="1"/>
    </location>
</feature>
<accession>A0A8J1UVD3</accession>
<feature type="region of interest" description="Disordered" evidence="13">
    <location>
        <begin position="798"/>
        <end position="819"/>
    </location>
</feature>
<evidence type="ECO:0000313" key="14">
    <source>
        <dbReference type="EMBL" id="CAH1772845.1"/>
    </source>
</evidence>
<evidence type="ECO:0000256" key="1">
    <source>
        <dbReference type="ARBA" id="ARBA00004319"/>
    </source>
</evidence>
<dbReference type="Pfam" id="PF07915">
    <property type="entry name" value="PRKCSH"/>
    <property type="match status" value="1"/>
</dbReference>
<proteinExistence type="inferred from homology"/>
<dbReference type="PANTHER" id="PTHR15414:SF5">
    <property type="entry name" value="PROTEIN OS-9"/>
    <property type="match status" value="1"/>
</dbReference>
<dbReference type="PRINTS" id="PR00759">
    <property type="entry name" value="BASICPTASE"/>
</dbReference>
<dbReference type="PROSITE" id="PS50279">
    <property type="entry name" value="BPTI_KUNITZ_2"/>
    <property type="match status" value="1"/>
</dbReference>
<evidence type="ECO:0000256" key="7">
    <source>
        <dbReference type="ARBA" id="ARBA00023157"/>
    </source>
</evidence>
<dbReference type="Gene3D" id="2.70.130.10">
    <property type="entry name" value="Mannose-6-phosphate receptor binding domain"/>
    <property type="match status" value="1"/>
</dbReference>
<gene>
    <name evidence="14" type="ORF">OFUS_LOCUS538</name>
</gene>
<keyword evidence="5" id="KW-0430">Lectin</keyword>
<evidence type="ECO:0000256" key="5">
    <source>
        <dbReference type="ARBA" id="ARBA00022734"/>
    </source>
</evidence>
<dbReference type="InterPro" id="IPR036880">
    <property type="entry name" value="Kunitz_BPTI_sf"/>
</dbReference>